<sequence>MDMDRPKAYTEQKSIGTQHLDSQPIGKSSGQQILLPQRNRVSRLTTICVNSRERNVVTNPNPNQFRWRLKRDLKNIQSVRLIGGTLPGDFYNINTGWNKFTFLENSIQYTITLNPGKYDGTTVATELKRALNASGLANSYDVTFGTTTNKLTIKRISGTYSFSFLFGTGIYLDTFDDYTGTVDSLTNDYLNSIGCPARMLGFVSIDYSDTSGSLTAPNSVDIAWFLNKVYLHLNVNTSVELNRVEIARGPHDPYSILFLDDVKNGVKFLNKETDYPELEFLPAPLARLSLLDVSLRDEFYRLLDTQNKEFILIFEITYLD</sequence>
<feature type="compositionally biased region" description="Polar residues" evidence="1">
    <location>
        <begin position="11"/>
        <end position="34"/>
    </location>
</feature>
<reference evidence="2" key="1">
    <citation type="journal article" date="2020" name="Nature">
        <title>Giant virus diversity and host interactions through global metagenomics.</title>
        <authorList>
            <person name="Schulz F."/>
            <person name="Roux S."/>
            <person name="Paez-Espino D."/>
            <person name="Jungbluth S."/>
            <person name="Walsh D.A."/>
            <person name="Denef V.J."/>
            <person name="McMahon K.D."/>
            <person name="Konstantinidis K.T."/>
            <person name="Eloe-Fadrosh E.A."/>
            <person name="Kyrpides N.C."/>
            <person name="Woyke T."/>
        </authorList>
    </citation>
    <scope>NUCLEOTIDE SEQUENCE</scope>
    <source>
        <strain evidence="2">GVMAG-M-3300023184-77</strain>
    </source>
</reference>
<evidence type="ECO:0000256" key="1">
    <source>
        <dbReference type="SAM" id="MobiDB-lite"/>
    </source>
</evidence>
<dbReference type="AlphaFoldDB" id="A0A6C0IEY6"/>
<feature type="compositionally biased region" description="Basic and acidic residues" evidence="1">
    <location>
        <begin position="1"/>
        <end position="10"/>
    </location>
</feature>
<name>A0A6C0IEY6_9ZZZZ</name>
<protein>
    <submittedName>
        <fullName evidence="2">Uncharacterized protein</fullName>
    </submittedName>
</protein>
<accession>A0A6C0IEY6</accession>
<organism evidence="2">
    <name type="scientific">viral metagenome</name>
    <dbReference type="NCBI Taxonomy" id="1070528"/>
    <lineage>
        <taxon>unclassified sequences</taxon>
        <taxon>metagenomes</taxon>
        <taxon>organismal metagenomes</taxon>
    </lineage>
</organism>
<dbReference type="EMBL" id="MN740165">
    <property type="protein sequence ID" value="QHT91462.1"/>
    <property type="molecule type" value="Genomic_DNA"/>
</dbReference>
<feature type="region of interest" description="Disordered" evidence="1">
    <location>
        <begin position="1"/>
        <end position="34"/>
    </location>
</feature>
<evidence type="ECO:0000313" key="2">
    <source>
        <dbReference type="EMBL" id="QHT91462.1"/>
    </source>
</evidence>
<proteinExistence type="predicted"/>